<feature type="compositionally biased region" description="Low complexity" evidence="12">
    <location>
        <begin position="466"/>
        <end position="489"/>
    </location>
</feature>
<comment type="subcellular location">
    <subcellularLocation>
        <location evidence="1 10">Cytoplasm</location>
    </subcellularLocation>
</comment>
<feature type="domain" description="DEAD-box RNA helicase Q" evidence="15">
    <location>
        <begin position="12"/>
        <end position="40"/>
    </location>
</feature>
<evidence type="ECO:0000256" key="7">
    <source>
        <dbReference type="ARBA" id="ARBA00022884"/>
    </source>
</evidence>
<comment type="similarity">
    <text evidence="10">Belongs to the DEAD box helicase family. DeaD/CsdA subfamily.</text>
</comment>
<evidence type="ECO:0000256" key="12">
    <source>
        <dbReference type="SAM" id="MobiDB-lite"/>
    </source>
</evidence>
<evidence type="ECO:0000313" key="16">
    <source>
        <dbReference type="EMBL" id="AKC85653.1"/>
    </source>
</evidence>
<dbReference type="SMART" id="SM00487">
    <property type="entry name" value="DEXDc"/>
    <property type="match status" value="1"/>
</dbReference>
<dbReference type="InterPro" id="IPR050547">
    <property type="entry name" value="DEAD_box_RNA_helicases"/>
</dbReference>
<dbReference type="Pfam" id="PF03880">
    <property type="entry name" value="DbpA"/>
    <property type="match status" value="1"/>
</dbReference>
<keyword evidence="3 10" id="KW-0547">Nucleotide-binding</keyword>
<dbReference type="GO" id="GO:0006401">
    <property type="term" value="P:RNA catabolic process"/>
    <property type="evidence" value="ECO:0007669"/>
    <property type="project" value="UniProtKB-UniRule"/>
</dbReference>
<dbReference type="HAMAP" id="MF_00964">
    <property type="entry name" value="DEAD_helicase_DeaD"/>
    <property type="match status" value="1"/>
</dbReference>
<evidence type="ECO:0000256" key="6">
    <source>
        <dbReference type="ARBA" id="ARBA00022840"/>
    </source>
</evidence>
<evidence type="ECO:0000256" key="4">
    <source>
        <dbReference type="ARBA" id="ARBA00022801"/>
    </source>
</evidence>
<evidence type="ECO:0000256" key="3">
    <source>
        <dbReference type="ARBA" id="ARBA00022741"/>
    </source>
</evidence>
<dbReference type="GO" id="GO:0005829">
    <property type="term" value="C:cytosol"/>
    <property type="evidence" value="ECO:0007669"/>
    <property type="project" value="TreeGrafter"/>
</dbReference>
<feature type="compositionally biased region" description="Basic and acidic residues" evidence="12">
    <location>
        <begin position="450"/>
        <end position="465"/>
    </location>
</feature>
<dbReference type="InterPro" id="IPR005580">
    <property type="entry name" value="DbpA/CsdA_RNA-bd_dom"/>
</dbReference>
<dbReference type="EC" id="3.6.4.13" evidence="10"/>
<dbReference type="Pfam" id="PF00271">
    <property type="entry name" value="Helicase_C"/>
    <property type="match status" value="1"/>
</dbReference>
<feature type="domain" description="Helicase ATP-binding" evidence="13">
    <location>
        <begin position="43"/>
        <end position="214"/>
    </location>
</feature>
<feature type="region of interest" description="Disordered" evidence="12">
    <location>
        <begin position="440"/>
        <end position="516"/>
    </location>
</feature>
<feature type="domain" description="Helicase C-terminal" evidence="14">
    <location>
        <begin position="238"/>
        <end position="385"/>
    </location>
</feature>
<dbReference type="GO" id="GO:0016887">
    <property type="term" value="F:ATP hydrolysis activity"/>
    <property type="evidence" value="ECO:0007669"/>
    <property type="project" value="RHEA"/>
</dbReference>
<evidence type="ECO:0000256" key="2">
    <source>
        <dbReference type="ARBA" id="ARBA00022490"/>
    </source>
</evidence>
<dbReference type="PANTHER" id="PTHR47963:SF8">
    <property type="entry name" value="ATP-DEPENDENT RNA HELICASE DEAD"/>
    <property type="match status" value="1"/>
</dbReference>
<evidence type="ECO:0000259" key="15">
    <source>
        <dbReference type="PROSITE" id="PS51195"/>
    </source>
</evidence>
<evidence type="ECO:0000256" key="1">
    <source>
        <dbReference type="ARBA" id="ARBA00004496"/>
    </source>
</evidence>
<dbReference type="GO" id="GO:0033592">
    <property type="term" value="F:RNA strand annealing activity"/>
    <property type="evidence" value="ECO:0007669"/>
    <property type="project" value="TreeGrafter"/>
</dbReference>
<dbReference type="CDD" id="cd18787">
    <property type="entry name" value="SF2_C_DEAD"/>
    <property type="match status" value="1"/>
</dbReference>
<evidence type="ECO:0000256" key="9">
    <source>
        <dbReference type="ARBA" id="ARBA00047984"/>
    </source>
</evidence>
<dbReference type="GO" id="GO:0003724">
    <property type="term" value="F:RNA helicase activity"/>
    <property type="evidence" value="ECO:0007669"/>
    <property type="project" value="UniProtKB-UniRule"/>
</dbReference>
<dbReference type="InterPro" id="IPR014014">
    <property type="entry name" value="RNA_helicase_DEAD_Q_motif"/>
</dbReference>
<dbReference type="Gene3D" id="3.40.50.300">
    <property type="entry name" value="P-loop containing nucleotide triphosphate hydrolases"/>
    <property type="match status" value="2"/>
</dbReference>
<evidence type="ECO:0000256" key="5">
    <source>
        <dbReference type="ARBA" id="ARBA00022806"/>
    </source>
</evidence>
<keyword evidence="8 10" id="KW-0346">Stress response</keyword>
<keyword evidence="5 10" id="KW-0347">Helicase</keyword>
<dbReference type="InterPro" id="IPR027417">
    <property type="entry name" value="P-loop_NTPase"/>
</dbReference>
<dbReference type="PANTHER" id="PTHR47963">
    <property type="entry name" value="DEAD-BOX ATP-DEPENDENT RNA HELICASE 47, MITOCHONDRIAL"/>
    <property type="match status" value="1"/>
</dbReference>
<dbReference type="InterPro" id="IPR028618">
    <property type="entry name" value="DEAD_helicase_DeaD"/>
</dbReference>
<organism evidence="16 17">
    <name type="scientific">Pseudoxanthomonas suwonensis</name>
    <dbReference type="NCBI Taxonomy" id="314722"/>
    <lineage>
        <taxon>Bacteria</taxon>
        <taxon>Pseudomonadati</taxon>
        <taxon>Pseudomonadota</taxon>
        <taxon>Gammaproteobacteria</taxon>
        <taxon>Lysobacterales</taxon>
        <taxon>Lysobacteraceae</taxon>
        <taxon>Pseudoxanthomonas</taxon>
    </lineage>
</organism>
<dbReference type="CDD" id="cd00268">
    <property type="entry name" value="DEADc"/>
    <property type="match status" value="1"/>
</dbReference>
<dbReference type="KEGG" id="psuw:WQ53_01600"/>
<dbReference type="GO" id="GO:0005840">
    <property type="term" value="C:ribosome"/>
    <property type="evidence" value="ECO:0007669"/>
    <property type="project" value="TreeGrafter"/>
</dbReference>
<name>A0A0E3YZL3_9GAMM</name>
<evidence type="ECO:0000259" key="14">
    <source>
        <dbReference type="PROSITE" id="PS51194"/>
    </source>
</evidence>
<dbReference type="InterPro" id="IPR057325">
    <property type="entry name" value="DeaD_dimer"/>
</dbReference>
<comment type="function">
    <text evidence="10">DEAD-box RNA helicase involved in various cellular processes at low temperature, including ribosome biogenesis, mRNA degradation and translation initiation.</text>
</comment>
<feature type="region of interest" description="Disordered" evidence="12">
    <location>
        <begin position="592"/>
        <end position="637"/>
    </location>
</feature>
<dbReference type="PROSITE" id="PS00039">
    <property type="entry name" value="DEAD_ATP_HELICASE"/>
    <property type="match status" value="1"/>
</dbReference>
<dbReference type="Pfam" id="PF00270">
    <property type="entry name" value="DEAD"/>
    <property type="match status" value="1"/>
</dbReference>
<dbReference type="OrthoDB" id="9805696at2"/>
<evidence type="ECO:0000256" key="8">
    <source>
        <dbReference type="ARBA" id="ARBA00023016"/>
    </source>
</evidence>
<protein>
    <recommendedName>
        <fullName evidence="10">ATP-dependent RNA helicase DeaD</fullName>
        <ecNumber evidence="10">3.6.4.13</ecNumber>
    </recommendedName>
    <alternativeName>
        <fullName evidence="10">Cold-shock DEAD box protein A</fullName>
    </alternativeName>
</protein>
<dbReference type="FunFam" id="3.40.50.300:FF:000108">
    <property type="entry name" value="ATP-dependent RNA helicase RhlE"/>
    <property type="match status" value="1"/>
</dbReference>
<dbReference type="InterPro" id="IPR000629">
    <property type="entry name" value="RNA-helicase_DEAD-box_CS"/>
</dbReference>
<dbReference type="SMART" id="SM00490">
    <property type="entry name" value="HELICc"/>
    <property type="match status" value="1"/>
</dbReference>
<evidence type="ECO:0000256" key="10">
    <source>
        <dbReference type="HAMAP-Rule" id="MF_00964"/>
    </source>
</evidence>
<keyword evidence="7 10" id="KW-0694">RNA-binding</keyword>
<dbReference type="PROSITE" id="PS51194">
    <property type="entry name" value="HELICASE_CTER"/>
    <property type="match status" value="1"/>
</dbReference>
<accession>A0A0E3YZL3</accession>
<dbReference type="Gene3D" id="3.30.70.330">
    <property type="match status" value="1"/>
</dbReference>
<feature type="compositionally biased region" description="Basic residues" evidence="12">
    <location>
        <begin position="626"/>
        <end position="637"/>
    </location>
</feature>
<evidence type="ECO:0000256" key="11">
    <source>
        <dbReference type="PROSITE-ProRule" id="PRU00552"/>
    </source>
</evidence>
<dbReference type="InterPro" id="IPR014001">
    <property type="entry name" value="Helicase_ATP-bd"/>
</dbReference>
<dbReference type="InterPro" id="IPR034415">
    <property type="entry name" value="CsdA_RRM"/>
</dbReference>
<dbReference type="PATRIC" id="fig|314722.6.peg.337"/>
<proteinExistence type="inferred from homology"/>
<evidence type="ECO:0000259" key="13">
    <source>
        <dbReference type="PROSITE" id="PS51192"/>
    </source>
</evidence>
<dbReference type="InterPro" id="IPR001650">
    <property type="entry name" value="Helicase_C-like"/>
</dbReference>
<dbReference type="Pfam" id="PF25399">
    <property type="entry name" value="DeaD_dimer"/>
    <property type="match status" value="1"/>
</dbReference>
<reference evidence="16 17" key="1">
    <citation type="journal article" date="2015" name="Genome Announc.">
        <title>Complete Genome Sequence of Pseudoxanthomonas suwonensis Strain J1, a Cellulose-Degrading Bacterium Isolated from Leaf- and Wood-Enriched Soil.</title>
        <authorList>
            <person name="Hou L."/>
            <person name="Jiang J."/>
            <person name="Xu Z."/>
            <person name="Zhou Y."/>
            <person name="Leung F.C."/>
        </authorList>
    </citation>
    <scope>NUCLEOTIDE SEQUENCE [LARGE SCALE GENOMIC DNA]</scope>
    <source>
        <strain evidence="16 17">J1</strain>
    </source>
</reference>
<dbReference type="RefSeq" id="WP_052629757.1">
    <property type="nucleotide sequence ID" value="NZ_CP011144.1"/>
</dbReference>
<keyword evidence="6 10" id="KW-0067">ATP-binding</keyword>
<dbReference type="EMBL" id="CP011144">
    <property type="protein sequence ID" value="AKC85653.1"/>
    <property type="molecule type" value="Genomic_DNA"/>
</dbReference>
<dbReference type="PROSITE" id="PS51192">
    <property type="entry name" value="HELICASE_ATP_BIND_1"/>
    <property type="match status" value="1"/>
</dbReference>
<dbReference type="Proteomes" id="UP000033067">
    <property type="component" value="Chromosome"/>
</dbReference>
<keyword evidence="4 10" id="KW-0378">Hydrolase</keyword>
<feature type="short sequence motif" description="Q motif" evidence="11">
    <location>
        <begin position="12"/>
        <end position="40"/>
    </location>
</feature>
<dbReference type="GO" id="GO:0070417">
    <property type="term" value="P:cellular response to cold"/>
    <property type="evidence" value="ECO:0007669"/>
    <property type="project" value="InterPro"/>
</dbReference>
<comment type="catalytic activity">
    <reaction evidence="9 10">
        <text>ATP + H2O = ADP + phosphate + H(+)</text>
        <dbReference type="Rhea" id="RHEA:13065"/>
        <dbReference type="ChEBI" id="CHEBI:15377"/>
        <dbReference type="ChEBI" id="CHEBI:15378"/>
        <dbReference type="ChEBI" id="CHEBI:30616"/>
        <dbReference type="ChEBI" id="CHEBI:43474"/>
        <dbReference type="ChEBI" id="CHEBI:456216"/>
        <dbReference type="EC" id="3.6.4.13"/>
    </reaction>
</comment>
<gene>
    <name evidence="10" type="primary">deaD</name>
    <name evidence="10" type="synonym">csdA</name>
    <name evidence="16" type="ORF">WQ53_01600</name>
</gene>
<sequence>MSAPAQETPAAPRFGDLGLPEPLLAALAEVGYESPSPIQAATIPALLSGRDVLGTAQTGTGKTAAFALPVLAKLDPSRNKPQALVLAPTRELAIQVAEAFQRYATKMPSFHVLPIYGGQGYGPQLAALRRGVQVVVGTPGRVIDHLTRGSLDLSQLECLVLDEADEMLRMGFIDDVEAVLQKTPPTRQVALFSATMPPPIRRIAQTYLRDPVEVNIAAKTTTAANIRQRYWFVSGLHKLDALTRILEAEPFDAMIVFARTKAATEELAEKLQARGVAAAAINGDMQQQQRERTIAQLKDGKLDVLVATDVAARGLDVERISHVLNYDIPYDTESYVHRIGRTGRAGRSGEAILFVTPREKGMLRAIERATRQPIEEMRLPSVEAVNDRRVARFFEKISGTLETGGLEPYRELMDRYAGEHDVPSSEVAAALAKLLQGGTPLLLDASEPPPRFEPRFEREPRERAARPGPGTRAPRDPAAGDADGSGARPPRTHDASDFGSRPPRAAKPPRSPPEQGMETYRVEVGHMHGVKPGNIVGAIANEAGLESRFIGRIDIHDDHSILDLPEGMPPEIMIHLQKAWVVGQQLRISRWDGSHAPSAQAPKGKFRPHGGARPGKFGGKPGGPAKPHRKGPPKPHG</sequence>
<dbReference type="GO" id="GO:0005524">
    <property type="term" value="F:ATP binding"/>
    <property type="evidence" value="ECO:0007669"/>
    <property type="project" value="UniProtKB-UniRule"/>
</dbReference>
<dbReference type="SUPFAM" id="SSF52540">
    <property type="entry name" value="P-loop containing nucleoside triphosphate hydrolases"/>
    <property type="match status" value="1"/>
</dbReference>
<dbReference type="InterPro" id="IPR044742">
    <property type="entry name" value="DEAD/DEAH_RhlB"/>
</dbReference>
<keyword evidence="2 10" id="KW-0963">Cytoplasm</keyword>
<dbReference type="FunFam" id="3.30.70.330:FF:000068">
    <property type="entry name" value="ATP-dependent RNA helicase DeaD"/>
    <property type="match status" value="1"/>
</dbReference>
<dbReference type="AlphaFoldDB" id="A0A0E3YZL3"/>
<dbReference type="InterPro" id="IPR012677">
    <property type="entry name" value="Nucleotide-bd_a/b_plait_sf"/>
</dbReference>
<dbReference type="GO" id="GO:0000027">
    <property type="term" value="P:ribosomal large subunit assembly"/>
    <property type="evidence" value="ECO:0007669"/>
    <property type="project" value="UniProtKB-UniRule"/>
</dbReference>
<dbReference type="CDD" id="cd12499">
    <property type="entry name" value="RRM_EcCsdA_like"/>
    <property type="match status" value="1"/>
</dbReference>
<dbReference type="InterPro" id="IPR011545">
    <property type="entry name" value="DEAD/DEAH_box_helicase_dom"/>
</dbReference>
<feature type="compositionally biased region" description="Gly residues" evidence="12">
    <location>
        <begin position="612"/>
        <end position="622"/>
    </location>
</feature>
<evidence type="ECO:0000313" key="17">
    <source>
        <dbReference type="Proteomes" id="UP000033067"/>
    </source>
</evidence>
<dbReference type="PROSITE" id="PS51195">
    <property type="entry name" value="Q_MOTIF"/>
    <property type="match status" value="1"/>
</dbReference>
<keyword evidence="17" id="KW-1185">Reference proteome</keyword>